<sequence length="131" mass="14883">MNKHELETLYTLNDPATSQAIKMLPPEWHSLYPSYLQFLELSNGLFGDEITLLEAEDIQQRNIDYEVKEYLPNFLMIGDNGGGVAILMDNKNQNIFAVGMGVMSEDSLEKISSSLEDFLLVKKGLFNYLEN</sequence>
<dbReference type="RefSeq" id="WP_125329053.1">
    <property type="nucleotide sequence ID" value="NZ_CACRUF010000042.1"/>
</dbReference>
<dbReference type="Pfam" id="PF09346">
    <property type="entry name" value="SMI1_KNR4"/>
    <property type="match status" value="1"/>
</dbReference>
<protein>
    <recommendedName>
        <fullName evidence="1">Knr4/Smi1-like domain-containing protein</fullName>
    </recommendedName>
</protein>
<gene>
    <name evidence="2" type="ORF">VDLFYP95_01738</name>
</gene>
<dbReference type="AlphaFoldDB" id="A0A6N3CSU5"/>
<accession>A0A6N3CSU5</accession>
<organism evidence="2">
    <name type="scientific">Veillonella dispar</name>
    <dbReference type="NCBI Taxonomy" id="39778"/>
    <lineage>
        <taxon>Bacteria</taxon>
        <taxon>Bacillati</taxon>
        <taxon>Bacillota</taxon>
        <taxon>Negativicutes</taxon>
        <taxon>Veillonellales</taxon>
        <taxon>Veillonellaceae</taxon>
        <taxon>Veillonella</taxon>
    </lineage>
</organism>
<evidence type="ECO:0000259" key="1">
    <source>
        <dbReference type="Pfam" id="PF09346"/>
    </source>
</evidence>
<proteinExistence type="predicted"/>
<reference evidence="2" key="1">
    <citation type="submission" date="2019-11" db="EMBL/GenBank/DDBJ databases">
        <authorList>
            <person name="Feng L."/>
        </authorList>
    </citation>
    <scope>NUCLEOTIDE SEQUENCE</scope>
    <source>
        <strain evidence="2">VdisparLFYP95</strain>
    </source>
</reference>
<evidence type="ECO:0000313" key="2">
    <source>
        <dbReference type="EMBL" id="VYU18965.1"/>
    </source>
</evidence>
<dbReference type="SUPFAM" id="SSF160631">
    <property type="entry name" value="SMI1/KNR4-like"/>
    <property type="match status" value="1"/>
</dbReference>
<feature type="domain" description="Knr4/Smi1-like" evidence="1">
    <location>
        <begin position="16"/>
        <end position="119"/>
    </location>
</feature>
<name>A0A6N3CSU5_9FIRM</name>
<dbReference type="InterPro" id="IPR018958">
    <property type="entry name" value="Knr4/Smi1-like_dom"/>
</dbReference>
<dbReference type="Gene3D" id="3.40.1580.10">
    <property type="entry name" value="SMI1/KNR4-like"/>
    <property type="match status" value="1"/>
</dbReference>
<dbReference type="InterPro" id="IPR037883">
    <property type="entry name" value="Knr4/Smi1-like_sf"/>
</dbReference>
<dbReference type="EMBL" id="CACRUF010000042">
    <property type="protein sequence ID" value="VYU18965.1"/>
    <property type="molecule type" value="Genomic_DNA"/>
</dbReference>